<protein>
    <submittedName>
        <fullName evidence="9">Reverse mRNAase</fullName>
    </submittedName>
</protein>
<keyword evidence="3" id="KW-0540">Nuclease</keyword>
<evidence type="ECO:0000256" key="4">
    <source>
        <dbReference type="ARBA" id="ARBA00022759"/>
    </source>
</evidence>
<dbReference type="PANTHER" id="PTHR35046:SF26">
    <property type="entry name" value="RNA-DIRECTED DNA POLYMERASE"/>
    <property type="match status" value="1"/>
</dbReference>
<evidence type="ECO:0000256" key="6">
    <source>
        <dbReference type="ARBA" id="ARBA00022918"/>
    </source>
</evidence>
<accession>A0ABQ5JEJ5</accession>
<dbReference type="SUPFAM" id="SSF53098">
    <property type="entry name" value="Ribonuclease H-like"/>
    <property type="match status" value="1"/>
</dbReference>
<dbReference type="InterPro" id="IPR041373">
    <property type="entry name" value="RT_RNaseH"/>
</dbReference>
<reference evidence="9" key="2">
    <citation type="submission" date="2022-01" db="EMBL/GenBank/DDBJ databases">
        <authorList>
            <person name="Yamashiro T."/>
            <person name="Shiraishi A."/>
            <person name="Satake H."/>
            <person name="Nakayama K."/>
        </authorList>
    </citation>
    <scope>NUCLEOTIDE SEQUENCE</scope>
</reference>
<dbReference type="Pfam" id="PF17921">
    <property type="entry name" value="Integrase_H2C2"/>
    <property type="match status" value="1"/>
</dbReference>
<dbReference type="Gene3D" id="1.10.340.70">
    <property type="match status" value="1"/>
</dbReference>
<dbReference type="EMBL" id="BQNB010021733">
    <property type="protein sequence ID" value="GJU09509.1"/>
    <property type="molecule type" value="Genomic_DNA"/>
</dbReference>
<proteinExistence type="predicted"/>
<keyword evidence="6" id="KW-0695">RNA-directed DNA polymerase</keyword>
<dbReference type="Gene3D" id="3.10.20.370">
    <property type="match status" value="1"/>
</dbReference>
<keyword evidence="10" id="KW-1185">Reference proteome</keyword>
<dbReference type="InterPro" id="IPR041588">
    <property type="entry name" value="Integrase_H2C2"/>
</dbReference>
<evidence type="ECO:0000259" key="7">
    <source>
        <dbReference type="Pfam" id="PF17917"/>
    </source>
</evidence>
<keyword evidence="1" id="KW-0808">Transferase</keyword>
<evidence type="ECO:0000256" key="5">
    <source>
        <dbReference type="ARBA" id="ARBA00022801"/>
    </source>
</evidence>
<dbReference type="InterPro" id="IPR043502">
    <property type="entry name" value="DNA/RNA_pol_sf"/>
</dbReference>
<reference evidence="9" key="1">
    <citation type="journal article" date="2022" name="Int. J. Mol. Sci.">
        <title>Draft Genome of Tanacetum Coccineum: Genomic Comparison of Closely Related Tanacetum-Family Plants.</title>
        <authorList>
            <person name="Yamashiro T."/>
            <person name="Shiraishi A."/>
            <person name="Nakayama K."/>
            <person name="Satake H."/>
        </authorList>
    </citation>
    <scope>NUCLEOTIDE SEQUENCE</scope>
</reference>
<evidence type="ECO:0000313" key="10">
    <source>
        <dbReference type="Proteomes" id="UP001151760"/>
    </source>
</evidence>
<dbReference type="PANTHER" id="PTHR35046">
    <property type="entry name" value="ZINC KNUCKLE (CCHC-TYPE) FAMILY PROTEIN"/>
    <property type="match status" value="1"/>
</dbReference>
<dbReference type="Gene3D" id="3.30.420.10">
    <property type="entry name" value="Ribonuclease H-like superfamily/Ribonuclease H"/>
    <property type="match status" value="1"/>
</dbReference>
<dbReference type="Pfam" id="PF17917">
    <property type="entry name" value="RT_RNaseH"/>
    <property type="match status" value="1"/>
</dbReference>
<keyword evidence="2" id="KW-0548">Nucleotidyltransferase</keyword>
<dbReference type="Proteomes" id="UP001151760">
    <property type="component" value="Unassembled WGS sequence"/>
</dbReference>
<comment type="caution">
    <text evidence="9">The sequence shown here is derived from an EMBL/GenBank/DDBJ whole genome shotgun (WGS) entry which is preliminary data.</text>
</comment>
<keyword evidence="5" id="KW-0378">Hydrolase</keyword>
<gene>
    <name evidence="9" type="ORF">Tco_1131905</name>
</gene>
<keyword evidence="4" id="KW-0255">Endonuclease</keyword>
<evidence type="ECO:0000256" key="1">
    <source>
        <dbReference type="ARBA" id="ARBA00022679"/>
    </source>
</evidence>
<dbReference type="InterPro" id="IPR012337">
    <property type="entry name" value="RNaseH-like_sf"/>
</dbReference>
<evidence type="ECO:0000259" key="8">
    <source>
        <dbReference type="Pfam" id="PF17921"/>
    </source>
</evidence>
<dbReference type="InterPro" id="IPR036397">
    <property type="entry name" value="RNaseH_sf"/>
</dbReference>
<evidence type="ECO:0000256" key="2">
    <source>
        <dbReference type="ARBA" id="ARBA00022695"/>
    </source>
</evidence>
<dbReference type="CDD" id="cd09274">
    <property type="entry name" value="RNase_HI_RT_Ty3"/>
    <property type="match status" value="1"/>
</dbReference>
<feature type="domain" description="Reverse transcriptase RNase H-like" evidence="7">
    <location>
        <begin position="2"/>
        <end position="83"/>
    </location>
</feature>
<dbReference type="SUPFAM" id="SSF56672">
    <property type="entry name" value="DNA/RNA polymerases"/>
    <property type="match status" value="1"/>
</dbReference>
<feature type="domain" description="Integrase zinc-binding" evidence="8">
    <location>
        <begin position="113"/>
        <end position="165"/>
    </location>
</feature>
<evidence type="ECO:0000313" key="9">
    <source>
        <dbReference type="EMBL" id="GJU09509.1"/>
    </source>
</evidence>
<organism evidence="9 10">
    <name type="scientific">Tanacetum coccineum</name>
    <dbReference type="NCBI Taxonomy" id="301880"/>
    <lineage>
        <taxon>Eukaryota</taxon>
        <taxon>Viridiplantae</taxon>
        <taxon>Streptophyta</taxon>
        <taxon>Embryophyta</taxon>
        <taxon>Tracheophyta</taxon>
        <taxon>Spermatophyta</taxon>
        <taxon>Magnoliopsida</taxon>
        <taxon>eudicotyledons</taxon>
        <taxon>Gunneridae</taxon>
        <taxon>Pentapetalae</taxon>
        <taxon>asterids</taxon>
        <taxon>campanulids</taxon>
        <taxon>Asterales</taxon>
        <taxon>Asteraceae</taxon>
        <taxon>Asteroideae</taxon>
        <taxon>Anthemideae</taxon>
        <taxon>Anthemidinae</taxon>
        <taxon>Tanacetum</taxon>
    </lineage>
</organism>
<sequence>MVECDACGVGIGAVLSQEGRPVAYFSEKLSDARKKWSTYDQEFYAIFRALKHWEHYLIQDQFVLYTDHQALKYINSQKDLNFGNTWSKLPFDDYSMHDGYLFKGNRLCIPRCSLREKLIRDLHGGGLSGHLGREKTIDILEEWYYWPHLKRDVGKFVQQSCQTSKGQSQNTGLCMPLPVPESIWEYLSMDFVLGLPQTQRGVDSVFVVVDRFSKMVHFIPCKKTSDASHVARLFLREVVRLHRFNTSTNRWADKSC</sequence>
<evidence type="ECO:0000256" key="3">
    <source>
        <dbReference type="ARBA" id="ARBA00022722"/>
    </source>
</evidence>
<name>A0ABQ5JEJ5_9ASTR</name>